<dbReference type="EMBL" id="JAAGNN010000012">
    <property type="protein sequence ID" value="KAF4081974.1"/>
    <property type="molecule type" value="Genomic_DNA"/>
</dbReference>
<protein>
    <submittedName>
        <fullName evidence="1">Uncharacterized protein</fullName>
    </submittedName>
</protein>
<name>A0A7J6AGB9_AMEME</name>
<comment type="caution">
    <text evidence="1">The sequence shown here is derived from an EMBL/GenBank/DDBJ whole genome shotgun (WGS) entry which is preliminary data.</text>
</comment>
<dbReference type="Proteomes" id="UP000593565">
    <property type="component" value="Unassembled WGS sequence"/>
</dbReference>
<keyword evidence="2" id="KW-1185">Reference proteome</keyword>
<organism evidence="1 2">
    <name type="scientific">Ameiurus melas</name>
    <name type="common">Black bullhead</name>
    <name type="synonym">Silurus melas</name>
    <dbReference type="NCBI Taxonomy" id="219545"/>
    <lineage>
        <taxon>Eukaryota</taxon>
        <taxon>Metazoa</taxon>
        <taxon>Chordata</taxon>
        <taxon>Craniata</taxon>
        <taxon>Vertebrata</taxon>
        <taxon>Euteleostomi</taxon>
        <taxon>Actinopterygii</taxon>
        <taxon>Neopterygii</taxon>
        <taxon>Teleostei</taxon>
        <taxon>Ostariophysi</taxon>
        <taxon>Siluriformes</taxon>
        <taxon>Ictaluridae</taxon>
        <taxon>Ameiurus</taxon>
    </lineage>
</organism>
<accession>A0A7J6AGB9</accession>
<gene>
    <name evidence="1" type="ORF">AMELA_G00146440</name>
</gene>
<proteinExistence type="predicted"/>
<evidence type="ECO:0000313" key="1">
    <source>
        <dbReference type="EMBL" id="KAF4081974.1"/>
    </source>
</evidence>
<evidence type="ECO:0000313" key="2">
    <source>
        <dbReference type="Proteomes" id="UP000593565"/>
    </source>
</evidence>
<reference evidence="1 2" key="1">
    <citation type="submission" date="2020-02" db="EMBL/GenBank/DDBJ databases">
        <title>A chromosome-scale genome assembly of the black bullhead catfish (Ameiurus melas).</title>
        <authorList>
            <person name="Wen M."/>
            <person name="Zham M."/>
            <person name="Cabau C."/>
            <person name="Klopp C."/>
            <person name="Donnadieu C."/>
            <person name="Roques C."/>
            <person name="Bouchez O."/>
            <person name="Lampietro C."/>
            <person name="Jouanno E."/>
            <person name="Herpin A."/>
            <person name="Louis A."/>
            <person name="Berthelot C."/>
            <person name="Parey E."/>
            <person name="Roest-Crollius H."/>
            <person name="Braasch I."/>
            <person name="Postlethwait J."/>
            <person name="Robinson-Rechavi M."/>
            <person name="Echchiki A."/>
            <person name="Begum T."/>
            <person name="Montfort J."/>
            <person name="Schartl M."/>
            <person name="Bobe J."/>
            <person name="Guiguen Y."/>
        </authorList>
    </citation>
    <scope>NUCLEOTIDE SEQUENCE [LARGE SCALE GENOMIC DNA]</scope>
    <source>
        <strain evidence="1">M_S1</strain>
        <tissue evidence="1">Blood</tissue>
    </source>
</reference>
<sequence length="105" mass="11948">MTARTYVDLLWGKLKKRDQQLATWPGKLKKQFLHSPQVLSSLFSKWIKSGNLAFKGLQTTNLFHDNMLCGLYSVGYGGGTLLSKSLWSRHREGLSHLYSADMDNE</sequence>
<dbReference type="AlphaFoldDB" id="A0A7J6AGB9"/>